<accession>A0A554RHI4</accession>
<evidence type="ECO:0000256" key="1">
    <source>
        <dbReference type="SAM" id="MobiDB-lite"/>
    </source>
</evidence>
<comment type="caution">
    <text evidence="4">The sequence shown here is derived from an EMBL/GenBank/DDBJ whole genome shotgun (WGS) entry which is preliminary data.</text>
</comment>
<dbReference type="RefSeq" id="WP_143914948.1">
    <property type="nucleotide sequence ID" value="NZ_VLNT01000031.1"/>
</dbReference>
<reference evidence="4 5" key="1">
    <citation type="submission" date="2019-07" db="EMBL/GenBank/DDBJ databases">
        <authorList>
            <person name="Zhao L.H."/>
        </authorList>
    </citation>
    <scope>NUCLEOTIDE SEQUENCE [LARGE SCALE GENOMIC DNA]</scope>
    <source>
        <strain evidence="4 5">Co35</strain>
    </source>
</reference>
<dbReference type="Pfam" id="PF23544">
    <property type="entry name" value="AtuA_ferredoxin"/>
    <property type="match status" value="1"/>
</dbReference>
<sequence length="581" mass="60769">MIRIGNCSGFYGDRLSAMREMLEGGHLDYLTGDYLAELTMLILGKDRMKDADLGYAKTFLRQLTDCLALAREKQVKIVANAGGLNPAGLAERIREIAAEQGVEVRVAHVEGDDLISRAGELGWEGALTANAYLGAFGIAEALTAGADVVVTGRVTDASVIVGPAIAEYGWGREDFDRLAGAVVAGHVIECGTQATGGNFSGFTDIDTSRPLGFPIAEISADGTSVITKHPGTGGAVTVDTVTAQLVYEIGGPVYLNPDVSTHLDTIELTDDGEDRVRVSGVQGSPPPATTKVALNSLGGFRNSAELVLTGLDIEAKADWVRAQLSAALDRLPLDEVTWELVRTDRADPATEPEAAALLRCHVKSQDAKAAGRAFSGAAIELALASYPGFHVTAPPSAASPYGVYRAAYVPQTDVPHVVVLDDGRRIDIAAPSTTSSDPAQGPPSGAPLAGAGELAGTGDSGRGADDTVRKALGRLAYARSGDKGGAANIGVWIPSDHPRREAAYAWLAATLTADRVRQLLPETADLDIAVHPLHNLAAVNLVVEKLLGDGVASSTRFDPQAKAVGEWLRARLVDIPRELLA</sequence>
<gene>
    <name evidence="4" type="ORF">FNM00_18155</name>
</gene>
<feature type="domain" description="AtuA-like ferredoxin-fold" evidence="3">
    <location>
        <begin position="472"/>
        <end position="570"/>
    </location>
</feature>
<organism evidence="4 5">
    <name type="scientific">Aeromicrobium piscarium</name>
    <dbReference type="NCBI Taxonomy" id="2590901"/>
    <lineage>
        <taxon>Bacteria</taxon>
        <taxon>Bacillati</taxon>
        <taxon>Actinomycetota</taxon>
        <taxon>Actinomycetes</taxon>
        <taxon>Propionibacteriales</taxon>
        <taxon>Nocardioidaceae</taxon>
        <taxon>Aeromicrobium</taxon>
    </lineage>
</organism>
<evidence type="ECO:0000313" key="5">
    <source>
        <dbReference type="Proteomes" id="UP000316988"/>
    </source>
</evidence>
<dbReference type="PANTHER" id="PTHR47585:SF1">
    <property type="entry name" value="DUF1446 DOMAIN-CONTAINING PROTEIN"/>
    <property type="match status" value="1"/>
</dbReference>
<evidence type="ECO:0000259" key="3">
    <source>
        <dbReference type="Pfam" id="PF23544"/>
    </source>
</evidence>
<dbReference type="InterPro" id="IPR010839">
    <property type="entry name" value="AtuA_N"/>
</dbReference>
<protein>
    <submittedName>
        <fullName evidence="4">DUF1446 domain-containing protein</fullName>
    </submittedName>
</protein>
<dbReference type="AlphaFoldDB" id="A0A554RHI4"/>
<evidence type="ECO:0000259" key="2">
    <source>
        <dbReference type="Pfam" id="PF07287"/>
    </source>
</evidence>
<dbReference type="Pfam" id="PF07287">
    <property type="entry name" value="AtuA"/>
    <property type="match status" value="1"/>
</dbReference>
<feature type="domain" description="Acyclic terpene utilisation N-terminal" evidence="2">
    <location>
        <begin position="2"/>
        <end position="419"/>
    </location>
</feature>
<dbReference type="InterPro" id="IPR056362">
    <property type="entry name" value="AtuA-like_ferredoxin_dom"/>
</dbReference>
<name>A0A554RHI4_9ACTN</name>
<proteinExistence type="predicted"/>
<feature type="region of interest" description="Disordered" evidence="1">
    <location>
        <begin position="429"/>
        <end position="465"/>
    </location>
</feature>
<dbReference type="Proteomes" id="UP000316988">
    <property type="component" value="Unassembled WGS sequence"/>
</dbReference>
<dbReference type="OrthoDB" id="3959640at2"/>
<evidence type="ECO:0000313" key="4">
    <source>
        <dbReference type="EMBL" id="TSD53589.1"/>
    </source>
</evidence>
<dbReference type="PANTHER" id="PTHR47585">
    <property type="match status" value="1"/>
</dbReference>
<keyword evidence="5" id="KW-1185">Reference proteome</keyword>
<dbReference type="EMBL" id="VLNT01000031">
    <property type="protein sequence ID" value="TSD53589.1"/>
    <property type="molecule type" value="Genomic_DNA"/>
</dbReference>